<proteinExistence type="predicted"/>
<evidence type="ECO:0000313" key="2">
    <source>
        <dbReference type="Proteomes" id="UP000184147"/>
    </source>
</evidence>
<sequence>MTANTVYEVFLALSPEEREKFIVLVKGQEEKPKYDFRKKRRKKVKFTKEDAIEYLLATVFKPKN</sequence>
<dbReference type="EMBL" id="FQVQ01000008">
    <property type="protein sequence ID" value="SHF41545.1"/>
    <property type="molecule type" value="Genomic_DNA"/>
</dbReference>
<dbReference type="RefSeq" id="WP_073363307.1">
    <property type="nucleotide sequence ID" value="NZ_FQVQ01000008.1"/>
</dbReference>
<accession>A0A1M5BGG8</accession>
<name>A0A1M5BGG8_9FLAO</name>
<dbReference type="OrthoDB" id="1450587at2"/>
<dbReference type="AlphaFoldDB" id="A0A1M5BGG8"/>
<keyword evidence="2" id="KW-1185">Reference proteome</keyword>
<reference evidence="1 2" key="1">
    <citation type="submission" date="2016-11" db="EMBL/GenBank/DDBJ databases">
        <authorList>
            <person name="Jaros S."/>
            <person name="Januszkiewicz K."/>
            <person name="Wedrychowicz H."/>
        </authorList>
    </citation>
    <scope>NUCLEOTIDE SEQUENCE [LARGE SCALE GENOMIC DNA]</scope>
    <source>
        <strain evidence="1 2">DSM 25660</strain>
    </source>
</reference>
<gene>
    <name evidence="1" type="ORF">SAMN05444377_10879</name>
</gene>
<evidence type="ECO:0000313" key="1">
    <source>
        <dbReference type="EMBL" id="SHF41545.1"/>
    </source>
</evidence>
<protein>
    <submittedName>
        <fullName evidence="1">Uncharacterized protein</fullName>
    </submittedName>
</protein>
<organism evidence="1 2">
    <name type="scientific">Flavobacterium fontis</name>
    <dbReference type="NCBI Taxonomy" id="1124188"/>
    <lineage>
        <taxon>Bacteria</taxon>
        <taxon>Pseudomonadati</taxon>
        <taxon>Bacteroidota</taxon>
        <taxon>Flavobacteriia</taxon>
        <taxon>Flavobacteriales</taxon>
        <taxon>Flavobacteriaceae</taxon>
        <taxon>Flavobacterium</taxon>
    </lineage>
</organism>
<dbReference type="STRING" id="1124188.SAMN05444377_10879"/>
<dbReference type="Proteomes" id="UP000184147">
    <property type="component" value="Unassembled WGS sequence"/>
</dbReference>